<evidence type="ECO:0000256" key="9">
    <source>
        <dbReference type="ARBA" id="ARBA00067337"/>
    </source>
</evidence>
<dbReference type="InterPro" id="IPR016032">
    <property type="entry name" value="Sig_transdc_resp-reg_C-effctor"/>
</dbReference>
<dbReference type="InterPro" id="IPR036388">
    <property type="entry name" value="WH-like_DNA-bd_sf"/>
</dbReference>
<protein>
    <recommendedName>
        <fullName evidence="9">Regulatory protein VirG</fullName>
    </recommendedName>
</protein>
<dbReference type="PANTHER" id="PTHR48111">
    <property type="entry name" value="REGULATOR OF RPOS"/>
    <property type="match status" value="1"/>
</dbReference>
<evidence type="ECO:0000256" key="11">
    <source>
        <dbReference type="PROSITE-ProRule" id="PRU01091"/>
    </source>
</evidence>
<dbReference type="SMART" id="SM00448">
    <property type="entry name" value="REC"/>
    <property type="match status" value="1"/>
</dbReference>
<evidence type="ECO:0000259" key="12">
    <source>
        <dbReference type="PROSITE" id="PS50110"/>
    </source>
</evidence>
<dbReference type="CDD" id="cd00383">
    <property type="entry name" value="trans_reg_C"/>
    <property type="match status" value="1"/>
</dbReference>
<evidence type="ECO:0000256" key="4">
    <source>
        <dbReference type="ARBA" id="ARBA00023012"/>
    </source>
</evidence>
<evidence type="ECO:0000256" key="3">
    <source>
        <dbReference type="ARBA" id="ARBA00022553"/>
    </source>
</evidence>
<accession>A0A5B9DQ87</accession>
<keyword evidence="5" id="KW-0805">Transcription regulation</keyword>
<dbReference type="GO" id="GO:0006355">
    <property type="term" value="P:regulation of DNA-templated transcription"/>
    <property type="evidence" value="ECO:0007669"/>
    <property type="project" value="InterPro"/>
</dbReference>
<feature type="DNA-binding region" description="OmpR/PhoB-type" evidence="11">
    <location>
        <begin position="136"/>
        <end position="237"/>
    </location>
</feature>
<keyword evidence="15" id="KW-1185">Reference proteome</keyword>
<keyword evidence="7" id="KW-0010">Activator</keyword>
<evidence type="ECO:0000256" key="2">
    <source>
        <dbReference type="ARBA" id="ARBA00022490"/>
    </source>
</evidence>
<keyword evidence="3 10" id="KW-0597">Phosphoprotein</keyword>
<dbReference type="GO" id="GO:0032993">
    <property type="term" value="C:protein-DNA complex"/>
    <property type="evidence" value="ECO:0007669"/>
    <property type="project" value="TreeGrafter"/>
</dbReference>
<dbReference type="InterPro" id="IPR001789">
    <property type="entry name" value="Sig_transdc_resp-reg_receiver"/>
</dbReference>
<dbReference type="Proteomes" id="UP000321062">
    <property type="component" value="Chromosome"/>
</dbReference>
<dbReference type="OrthoDB" id="9802426at2"/>
<dbReference type="SUPFAM" id="SSF46894">
    <property type="entry name" value="C-terminal effector domain of the bipartite response regulators"/>
    <property type="match status" value="1"/>
</dbReference>
<dbReference type="AlphaFoldDB" id="A0A5B9DQ87"/>
<dbReference type="EMBL" id="CP041690">
    <property type="protein sequence ID" value="QEE20909.1"/>
    <property type="molecule type" value="Genomic_DNA"/>
</dbReference>
<keyword evidence="8" id="KW-0804">Transcription</keyword>
<dbReference type="SUPFAM" id="SSF52172">
    <property type="entry name" value="CheY-like"/>
    <property type="match status" value="1"/>
</dbReference>
<evidence type="ECO:0000256" key="1">
    <source>
        <dbReference type="ARBA" id="ARBA00004496"/>
    </source>
</evidence>
<keyword evidence="4" id="KW-0902">Two-component regulatory system</keyword>
<evidence type="ECO:0000256" key="10">
    <source>
        <dbReference type="PROSITE-ProRule" id="PRU00169"/>
    </source>
</evidence>
<reference evidence="14 15" key="1">
    <citation type="journal article" date="2015" name="Int. J. Syst. Evol. Microbiol.">
        <title>Youhaiella tibetensis gen. nov., sp. nov., isolated from subsurface sediment.</title>
        <authorList>
            <person name="Wang Y.X."/>
            <person name="Huang F.Q."/>
            <person name="Nogi Y."/>
            <person name="Pang S.J."/>
            <person name="Wang P.K."/>
            <person name="Lv J."/>
        </authorList>
    </citation>
    <scope>NUCLEOTIDE SEQUENCE [LARGE SCALE GENOMIC DNA]</scope>
    <source>
        <strain evidence="15">fig4</strain>
    </source>
</reference>
<dbReference type="Gene3D" id="3.40.50.2300">
    <property type="match status" value="1"/>
</dbReference>
<feature type="domain" description="OmpR/PhoB-type" evidence="13">
    <location>
        <begin position="136"/>
        <end position="237"/>
    </location>
</feature>
<sequence length="242" mass="27344">MTAPAKRAHIVVVDDEPRIRNMLVHYFEDEGFRVGAVASAEQLRAYLRSEHPDIALLDLNLPDGDGLSLARELRALSDMGIIIVTGRADDVDRIVGLEVGADDYITKPFNLRELLARVKSLLRRLQPATQATVEPTGTPQLFDGWRLDRQQRRLFDPVDREVSLTTGEYDMLCVFIDNAGRVLTRDFLLDQTKGRTWEAYDRTIDTQISRLRRKIEDDVDHPLKIKSVRGVGYVFTAKVGAG</sequence>
<evidence type="ECO:0000256" key="5">
    <source>
        <dbReference type="ARBA" id="ARBA00023015"/>
    </source>
</evidence>
<dbReference type="PROSITE" id="PS51755">
    <property type="entry name" value="OMPR_PHOB"/>
    <property type="match status" value="1"/>
</dbReference>
<evidence type="ECO:0000313" key="15">
    <source>
        <dbReference type="Proteomes" id="UP000321062"/>
    </source>
</evidence>
<dbReference type="Pfam" id="PF00072">
    <property type="entry name" value="Response_reg"/>
    <property type="match status" value="1"/>
</dbReference>
<name>A0A5B9DQ87_9HYPH</name>
<proteinExistence type="predicted"/>
<dbReference type="Pfam" id="PF00486">
    <property type="entry name" value="Trans_reg_C"/>
    <property type="match status" value="1"/>
</dbReference>
<evidence type="ECO:0000256" key="8">
    <source>
        <dbReference type="ARBA" id="ARBA00023163"/>
    </source>
</evidence>
<dbReference type="GO" id="GO:0000976">
    <property type="term" value="F:transcription cis-regulatory region binding"/>
    <property type="evidence" value="ECO:0007669"/>
    <property type="project" value="TreeGrafter"/>
</dbReference>
<feature type="domain" description="Response regulatory" evidence="12">
    <location>
        <begin position="9"/>
        <end position="122"/>
    </location>
</feature>
<evidence type="ECO:0000256" key="7">
    <source>
        <dbReference type="ARBA" id="ARBA00023159"/>
    </source>
</evidence>
<dbReference type="PROSITE" id="PS50110">
    <property type="entry name" value="RESPONSE_REGULATORY"/>
    <property type="match status" value="1"/>
</dbReference>
<evidence type="ECO:0000259" key="13">
    <source>
        <dbReference type="PROSITE" id="PS51755"/>
    </source>
</evidence>
<gene>
    <name evidence="14" type="ORF">FNA67_12295</name>
</gene>
<keyword evidence="2" id="KW-0963">Cytoplasm</keyword>
<dbReference type="GO" id="GO:0005829">
    <property type="term" value="C:cytosol"/>
    <property type="evidence" value="ECO:0007669"/>
    <property type="project" value="TreeGrafter"/>
</dbReference>
<dbReference type="InterPro" id="IPR001867">
    <property type="entry name" value="OmpR/PhoB-type_DNA-bd"/>
</dbReference>
<organism evidence="14 15">
    <name type="scientific">Paradevosia tibetensis</name>
    <dbReference type="NCBI Taxonomy" id="1447062"/>
    <lineage>
        <taxon>Bacteria</taxon>
        <taxon>Pseudomonadati</taxon>
        <taxon>Pseudomonadota</taxon>
        <taxon>Alphaproteobacteria</taxon>
        <taxon>Hyphomicrobiales</taxon>
        <taxon>Devosiaceae</taxon>
        <taxon>Paradevosia</taxon>
    </lineage>
</organism>
<dbReference type="FunFam" id="1.10.10.10:FF:000099">
    <property type="entry name" value="Two-component system response regulator TorR"/>
    <property type="match status" value="1"/>
</dbReference>
<dbReference type="PANTHER" id="PTHR48111:SF4">
    <property type="entry name" value="DNA-BINDING DUAL TRANSCRIPTIONAL REGULATOR OMPR"/>
    <property type="match status" value="1"/>
</dbReference>
<dbReference type="InterPro" id="IPR039420">
    <property type="entry name" value="WalR-like"/>
</dbReference>
<dbReference type="KEGG" id="yti:FNA67_12295"/>
<evidence type="ECO:0000313" key="14">
    <source>
        <dbReference type="EMBL" id="QEE20909.1"/>
    </source>
</evidence>
<dbReference type="SMART" id="SM00862">
    <property type="entry name" value="Trans_reg_C"/>
    <property type="match status" value="1"/>
</dbReference>
<dbReference type="RefSeq" id="WP_147656220.1">
    <property type="nucleotide sequence ID" value="NZ_BMFM01000001.1"/>
</dbReference>
<keyword evidence="6 11" id="KW-0238">DNA-binding</keyword>
<dbReference type="Gene3D" id="1.10.10.10">
    <property type="entry name" value="Winged helix-like DNA-binding domain superfamily/Winged helix DNA-binding domain"/>
    <property type="match status" value="1"/>
</dbReference>
<dbReference type="InterPro" id="IPR011006">
    <property type="entry name" value="CheY-like_superfamily"/>
</dbReference>
<evidence type="ECO:0000256" key="6">
    <source>
        <dbReference type="ARBA" id="ARBA00023125"/>
    </source>
</evidence>
<dbReference type="GO" id="GO:0000156">
    <property type="term" value="F:phosphorelay response regulator activity"/>
    <property type="evidence" value="ECO:0007669"/>
    <property type="project" value="TreeGrafter"/>
</dbReference>
<dbReference type="Gene3D" id="6.10.250.690">
    <property type="match status" value="1"/>
</dbReference>
<comment type="subcellular location">
    <subcellularLocation>
        <location evidence="1">Cytoplasm</location>
    </subcellularLocation>
</comment>
<feature type="modified residue" description="4-aspartylphosphate" evidence="10">
    <location>
        <position position="58"/>
    </location>
</feature>